<gene>
    <name evidence="2" type="ORF">B0T11DRAFT_289244</name>
</gene>
<keyword evidence="3" id="KW-1185">Reference proteome</keyword>
<dbReference type="InterPro" id="IPR008709">
    <property type="entry name" value="Neurochondrin"/>
</dbReference>
<dbReference type="Proteomes" id="UP000813385">
    <property type="component" value="Unassembled WGS sequence"/>
</dbReference>
<proteinExistence type="predicted"/>
<dbReference type="PANTHER" id="PTHR13109">
    <property type="entry name" value="NEUROCHONDRIN"/>
    <property type="match status" value="1"/>
</dbReference>
<evidence type="ECO:0000256" key="1">
    <source>
        <dbReference type="SAM" id="MobiDB-lite"/>
    </source>
</evidence>
<organism evidence="2 3">
    <name type="scientific">Plectosphaerella cucumerina</name>
    <dbReference type="NCBI Taxonomy" id="40658"/>
    <lineage>
        <taxon>Eukaryota</taxon>
        <taxon>Fungi</taxon>
        <taxon>Dikarya</taxon>
        <taxon>Ascomycota</taxon>
        <taxon>Pezizomycotina</taxon>
        <taxon>Sordariomycetes</taxon>
        <taxon>Hypocreomycetidae</taxon>
        <taxon>Glomerellales</taxon>
        <taxon>Plectosphaerellaceae</taxon>
        <taxon>Plectosphaerella</taxon>
    </lineage>
</organism>
<dbReference type="InterPro" id="IPR016024">
    <property type="entry name" value="ARM-type_fold"/>
</dbReference>
<sequence length="650" mass="71105">MAEQAPDASDSVSAPDLATAAGSAAEPGSEQNTNILDNIKGSLKQKNDTSRFVGLTMLRSFLDSPSELKDDEAVLLSLWECISSRFLDRLIKSKAAKEGGQSTIDLGVSVTYKFAVLLPETAKRDARLVGRIPVLVEAVLHSSEETTLLILQTLLELVTFSEGAQALVNISDLSPLVEIAPSHPLVLDIFERSWLNAMTVADDKTALRNSIDDNIQRLISSFKGTDGVTLLRFLGDFLRRSHPEALPLQPKWIKQITDHVRNLLTQRPNPEARNSYILVSASLLEVYPADAARLLFASDSTTTDKPFSYLFVTLVLTEIRAVVPRLLTLLNDPTYPTTAKRLGSAFDIATHFIAYLLRVMDDMLDGKSDTSMMPAEFLLKLRTSLSETLSLAVEYLRDRWDASVAGAMGLHPDARPGAAEQWTGYLPISWESSRDVVDNDPLLLAMIRTLAIWLREDDNKLLRKEAAGLTDMFLDLYQASSPAKLDFRSPVLVAMEGIIGESKGIDAFTTNGGWKILASDLIAILRSTSKEACSVADASRGQEIVRVLMPYAEAEDNGTEEDWMGLVTHVAAWVPPDTPQGLAMLDFQAAVLQLVTTLLVNAREGMRKRYVHSSSAIVGIAKQLRAQAGAGNASLLESLDDVVTTLGRLR</sequence>
<dbReference type="OrthoDB" id="8962942at2759"/>
<reference evidence="2" key="1">
    <citation type="journal article" date="2021" name="Nat. Commun.">
        <title>Genetic determinants of endophytism in the Arabidopsis root mycobiome.</title>
        <authorList>
            <person name="Mesny F."/>
            <person name="Miyauchi S."/>
            <person name="Thiergart T."/>
            <person name="Pickel B."/>
            <person name="Atanasova L."/>
            <person name="Karlsson M."/>
            <person name="Huettel B."/>
            <person name="Barry K.W."/>
            <person name="Haridas S."/>
            <person name="Chen C."/>
            <person name="Bauer D."/>
            <person name="Andreopoulos W."/>
            <person name="Pangilinan J."/>
            <person name="LaButti K."/>
            <person name="Riley R."/>
            <person name="Lipzen A."/>
            <person name="Clum A."/>
            <person name="Drula E."/>
            <person name="Henrissat B."/>
            <person name="Kohler A."/>
            <person name="Grigoriev I.V."/>
            <person name="Martin F.M."/>
            <person name="Hacquard S."/>
        </authorList>
    </citation>
    <scope>NUCLEOTIDE SEQUENCE</scope>
    <source>
        <strain evidence="2">MPI-CAGE-AT-0016</strain>
    </source>
</reference>
<dbReference type="EMBL" id="JAGPXD010000006">
    <property type="protein sequence ID" value="KAH7349456.1"/>
    <property type="molecule type" value="Genomic_DNA"/>
</dbReference>
<feature type="region of interest" description="Disordered" evidence="1">
    <location>
        <begin position="1"/>
        <end position="34"/>
    </location>
</feature>
<accession>A0A8K0T7M4</accession>
<dbReference type="Pfam" id="PF05536">
    <property type="entry name" value="Neurochondrin"/>
    <property type="match status" value="1"/>
</dbReference>
<evidence type="ECO:0000313" key="3">
    <source>
        <dbReference type="Proteomes" id="UP000813385"/>
    </source>
</evidence>
<name>A0A8K0T7M4_9PEZI</name>
<comment type="caution">
    <text evidence="2">The sequence shown here is derived from an EMBL/GenBank/DDBJ whole genome shotgun (WGS) entry which is preliminary data.</text>
</comment>
<evidence type="ECO:0000313" key="2">
    <source>
        <dbReference type="EMBL" id="KAH7349456.1"/>
    </source>
</evidence>
<protein>
    <submittedName>
        <fullName evidence="2">Neurochondrin-domain-containing protein</fullName>
    </submittedName>
</protein>
<dbReference type="PANTHER" id="PTHR13109:SF7">
    <property type="entry name" value="NEUROCHONDRIN"/>
    <property type="match status" value="1"/>
</dbReference>
<dbReference type="SUPFAM" id="SSF48371">
    <property type="entry name" value="ARM repeat"/>
    <property type="match status" value="1"/>
</dbReference>
<dbReference type="AlphaFoldDB" id="A0A8K0T7M4"/>